<dbReference type="Gene3D" id="1.20.120.330">
    <property type="entry name" value="Nucleotidyltransferases domain 2"/>
    <property type="match status" value="1"/>
</dbReference>
<keyword evidence="1" id="KW-0808">Transferase</keyword>
<proteinExistence type="predicted"/>
<dbReference type="STRING" id="758820.SAMN00777080_0581"/>
<evidence type="ECO:0000313" key="2">
    <source>
        <dbReference type="Proteomes" id="UP000192333"/>
    </source>
</evidence>
<protein>
    <submittedName>
        <fullName evidence="1">Nucleotidyltransferase substrate binding protein, HI0074 family</fullName>
    </submittedName>
</protein>
<evidence type="ECO:0000313" key="1">
    <source>
        <dbReference type="EMBL" id="SMD42044.1"/>
    </source>
</evidence>
<dbReference type="GO" id="GO:0016740">
    <property type="term" value="F:transferase activity"/>
    <property type="evidence" value="ECO:0007669"/>
    <property type="project" value="UniProtKB-KW"/>
</dbReference>
<dbReference type="NCBIfam" id="TIGR01987">
    <property type="entry name" value="HI0074"/>
    <property type="match status" value="1"/>
</dbReference>
<dbReference type="AlphaFoldDB" id="A0A1W2GZT8"/>
<dbReference type="SUPFAM" id="SSF81593">
    <property type="entry name" value="Nucleotidyltransferase substrate binding subunit/domain"/>
    <property type="match status" value="1"/>
</dbReference>
<dbReference type="EMBL" id="LT838813">
    <property type="protein sequence ID" value="SMD42044.1"/>
    <property type="molecule type" value="Genomic_DNA"/>
</dbReference>
<organism evidence="1 2">
    <name type="scientific">Aquiflexum balticum DSM 16537</name>
    <dbReference type="NCBI Taxonomy" id="758820"/>
    <lineage>
        <taxon>Bacteria</taxon>
        <taxon>Pseudomonadati</taxon>
        <taxon>Bacteroidota</taxon>
        <taxon>Cytophagia</taxon>
        <taxon>Cytophagales</taxon>
        <taxon>Cyclobacteriaceae</taxon>
        <taxon>Aquiflexum</taxon>
    </lineage>
</organism>
<dbReference type="Proteomes" id="UP000192333">
    <property type="component" value="Chromosome I"/>
</dbReference>
<dbReference type="InterPro" id="IPR010235">
    <property type="entry name" value="HepT"/>
</dbReference>
<keyword evidence="2" id="KW-1185">Reference proteome</keyword>
<accession>A0A1W2GZT8</accession>
<reference evidence="2" key="1">
    <citation type="submission" date="2017-04" db="EMBL/GenBank/DDBJ databases">
        <authorList>
            <person name="Varghese N."/>
            <person name="Submissions S."/>
        </authorList>
    </citation>
    <scope>NUCLEOTIDE SEQUENCE [LARGE SCALE GENOMIC DNA]</scope>
    <source>
        <strain evidence="2">DSM 16537</strain>
    </source>
</reference>
<sequence>MILDIKDISIGKLSVNFNSNMAKDIRWVQRFQNYEIAFSRLKEAVEQKDLNELERNGLILRFEFTIDLSWKVMKDYLEEKGFVFKPSPKDTFRQAQQSGLIDYAQELIDGLNIRNELSHDYSGEKFEESEEKLMDDVFPALEKLLAFFKTEINY</sequence>
<gene>
    <name evidence="1" type="ORF">SAMN00777080_0581</name>
</gene>
<dbReference type="Pfam" id="PF08780">
    <property type="entry name" value="NTase_sub_bind"/>
    <property type="match status" value="1"/>
</dbReference>
<name>A0A1W2GZT8_9BACT</name>